<reference evidence="2" key="1">
    <citation type="submission" date="2025-08" db="UniProtKB">
        <authorList>
            <consortium name="Ensembl"/>
        </authorList>
    </citation>
    <scope>IDENTIFICATION</scope>
</reference>
<organism evidence="2 3">
    <name type="scientific">Mastacembelus armatus</name>
    <name type="common">zig-zag eel</name>
    <dbReference type="NCBI Taxonomy" id="205130"/>
    <lineage>
        <taxon>Eukaryota</taxon>
        <taxon>Metazoa</taxon>
        <taxon>Chordata</taxon>
        <taxon>Craniata</taxon>
        <taxon>Vertebrata</taxon>
        <taxon>Euteleostomi</taxon>
        <taxon>Actinopterygii</taxon>
        <taxon>Neopterygii</taxon>
        <taxon>Teleostei</taxon>
        <taxon>Neoteleostei</taxon>
        <taxon>Acanthomorphata</taxon>
        <taxon>Anabantaria</taxon>
        <taxon>Synbranchiformes</taxon>
        <taxon>Mastacembelidae</taxon>
        <taxon>Mastacembelus</taxon>
    </lineage>
</organism>
<evidence type="ECO:0000313" key="2">
    <source>
        <dbReference type="Ensembl" id="ENSMAMP00000065837.1"/>
    </source>
</evidence>
<dbReference type="SMART" id="SM00256">
    <property type="entry name" value="FBOX"/>
    <property type="match status" value="1"/>
</dbReference>
<dbReference type="Gene3D" id="1.20.1280.50">
    <property type="match status" value="1"/>
</dbReference>
<name>A0A7N8YJH5_9TELE</name>
<dbReference type="InterPro" id="IPR001810">
    <property type="entry name" value="F-box_dom"/>
</dbReference>
<keyword evidence="3" id="KW-1185">Reference proteome</keyword>
<proteinExistence type="predicted"/>
<dbReference type="Proteomes" id="UP000261640">
    <property type="component" value="Unplaced"/>
</dbReference>
<protein>
    <recommendedName>
        <fullName evidence="1">F-box domain-containing protein</fullName>
    </recommendedName>
</protein>
<dbReference type="Pfam" id="PF12937">
    <property type="entry name" value="F-box-like"/>
    <property type="match status" value="1"/>
</dbReference>
<dbReference type="SUPFAM" id="SSF81383">
    <property type="entry name" value="F-box domain"/>
    <property type="match status" value="1"/>
</dbReference>
<dbReference type="Ensembl" id="ENSMAMT00000065552.1">
    <property type="protein sequence ID" value="ENSMAMP00000065837.1"/>
    <property type="gene ID" value="ENSMAMG00000027822.1"/>
</dbReference>
<dbReference type="GeneTree" id="ENSGT00980000203115"/>
<dbReference type="InParanoid" id="A0A7N8YJH5"/>
<evidence type="ECO:0000259" key="1">
    <source>
        <dbReference type="PROSITE" id="PS50181"/>
    </source>
</evidence>
<dbReference type="InterPro" id="IPR036047">
    <property type="entry name" value="F-box-like_dom_sf"/>
</dbReference>
<dbReference type="AlphaFoldDB" id="A0A7N8YJH5"/>
<feature type="domain" description="F-box" evidence="1">
    <location>
        <begin position="1"/>
        <end position="48"/>
    </location>
</feature>
<accession>A0A7N8YJH5</accession>
<reference evidence="2" key="2">
    <citation type="submission" date="2025-09" db="UniProtKB">
        <authorList>
            <consortium name="Ensembl"/>
        </authorList>
    </citation>
    <scope>IDENTIFICATION</scope>
</reference>
<dbReference type="PROSITE" id="PS50181">
    <property type="entry name" value="FBOX"/>
    <property type="match status" value="1"/>
</dbReference>
<evidence type="ECO:0000313" key="3">
    <source>
        <dbReference type="Proteomes" id="UP000261640"/>
    </source>
</evidence>
<sequence length="78" mass="9056">MTSVLQLPAELWLQVFSFLPWRDKLSVRCTCRHFRHLLDKSCHLWRGKIPCFLNLYTGVLSFGRWKCSAALCTGAVEL</sequence>